<dbReference type="PANTHER" id="PTHR30580">
    <property type="entry name" value="PRIMOSOMAL PROTEIN N"/>
    <property type="match status" value="1"/>
</dbReference>
<dbReference type="Pfam" id="PF00270">
    <property type="entry name" value="DEAD"/>
    <property type="match status" value="1"/>
</dbReference>
<dbReference type="GO" id="GO:0043138">
    <property type="term" value="F:3'-5' DNA helicase activity"/>
    <property type="evidence" value="ECO:0007669"/>
    <property type="project" value="UniProtKB-EC"/>
</dbReference>
<comment type="function">
    <text evidence="12">Initiates the restart of stalled replication forks, which reloads the replicative helicase on sites other than the origin of replication. Recognizes and binds to abandoned replication forks and remodels them to uncover a helicase loading site. Promotes assembly of the primosome at these replication forks.</text>
</comment>
<proteinExistence type="inferred from homology"/>
<dbReference type="STRING" id="747365.Thena_1209"/>
<comment type="subunit">
    <text evidence="12">Component of the replication restart primosome.</text>
</comment>
<keyword evidence="1 12" id="KW-0639">Primosome</keyword>
<feature type="binding site" evidence="12">
    <location>
        <position position="476"/>
    </location>
    <ligand>
        <name>Zn(2+)</name>
        <dbReference type="ChEBI" id="CHEBI:29105"/>
        <label>1</label>
    </ligand>
</feature>
<dbReference type="InterPro" id="IPR011545">
    <property type="entry name" value="DEAD/DEAH_box_helicase_dom"/>
</dbReference>
<dbReference type="GO" id="GO:0006310">
    <property type="term" value="P:DNA recombination"/>
    <property type="evidence" value="ECO:0007669"/>
    <property type="project" value="InterPro"/>
</dbReference>
<keyword evidence="5 12" id="KW-0378">Hydrolase</keyword>
<dbReference type="InterPro" id="IPR027417">
    <property type="entry name" value="P-loop_NTPase"/>
</dbReference>
<dbReference type="GO" id="GO:0003677">
    <property type="term" value="F:DNA binding"/>
    <property type="evidence" value="ECO:0007669"/>
    <property type="project" value="UniProtKB-UniRule"/>
</dbReference>
<gene>
    <name evidence="12" type="primary">priA</name>
    <name evidence="15" type="ORF">Thena_1209</name>
</gene>
<dbReference type="OrthoDB" id="9759544at2"/>
<dbReference type="KEGG" id="tnr:Thena_1209"/>
<dbReference type="InterPro" id="IPR042115">
    <property type="entry name" value="PriA_3primeBD_sf"/>
</dbReference>
<dbReference type="GO" id="GO:0006270">
    <property type="term" value="P:DNA replication initiation"/>
    <property type="evidence" value="ECO:0007669"/>
    <property type="project" value="TreeGrafter"/>
</dbReference>
<dbReference type="PROSITE" id="PS51194">
    <property type="entry name" value="HELICASE_CTER"/>
    <property type="match status" value="1"/>
</dbReference>
<keyword evidence="7 12" id="KW-0862">Zinc</keyword>
<evidence type="ECO:0000313" key="16">
    <source>
        <dbReference type="Proteomes" id="UP000011765"/>
    </source>
</evidence>
<dbReference type="GO" id="GO:0008270">
    <property type="term" value="F:zinc ion binding"/>
    <property type="evidence" value="ECO:0007669"/>
    <property type="project" value="UniProtKB-UniRule"/>
</dbReference>
<evidence type="ECO:0000256" key="10">
    <source>
        <dbReference type="ARBA" id="ARBA00023235"/>
    </source>
</evidence>
<dbReference type="Pfam" id="PF17764">
    <property type="entry name" value="PriA_3primeBD"/>
    <property type="match status" value="1"/>
</dbReference>
<evidence type="ECO:0000256" key="8">
    <source>
        <dbReference type="ARBA" id="ARBA00022840"/>
    </source>
</evidence>
<dbReference type="InterPro" id="IPR014001">
    <property type="entry name" value="Helicase_ATP-bd"/>
</dbReference>
<feature type="domain" description="Helicase ATP-binding" evidence="13">
    <location>
        <begin position="211"/>
        <end position="377"/>
    </location>
</feature>
<dbReference type="NCBIfam" id="TIGR00595">
    <property type="entry name" value="priA"/>
    <property type="match status" value="1"/>
</dbReference>
<dbReference type="GO" id="GO:0005524">
    <property type="term" value="F:ATP binding"/>
    <property type="evidence" value="ECO:0007669"/>
    <property type="project" value="UniProtKB-UniRule"/>
</dbReference>
<keyword evidence="6 12" id="KW-0347">Helicase</keyword>
<feature type="binding site" evidence="12">
    <location>
        <position position="437"/>
    </location>
    <ligand>
        <name>Zn(2+)</name>
        <dbReference type="ChEBI" id="CHEBI:29105"/>
        <label>1</label>
    </ligand>
</feature>
<keyword evidence="8 12" id="KW-0067">ATP-binding</keyword>
<dbReference type="Proteomes" id="UP000011765">
    <property type="component" value="Chromosome"/>
</dbReference>
<dbReference type="RefSeq" id="WP_013756549.1">
    <property type="nucleotide sequence ID" value="NC_015499.1"/>
</dbReference>
<keyword evidence="3 12" id="KW-0479">Metal-binding</keyword>
<evidence type="ECO:0000256" key="1">
    <source>
        <dbReference type="ARBA" id="ARBA00022515"/>
    </source>
</evidence>
<comment type="catalytic activity">
    <reaction evidence="11 12">
        <text>ATP + H2O = ADP + phosphate + H(+)</text>
        <dbReference type="Rhea" id="RHEA:13065"/>
        <dbReference type="ChEBI" id="CHEBI:15377"/>
        <dbReference type="ChEBI" id="CHEBI:15378"/>
        <dbReference type="ChEBI" id="CHEBI:30616"/>
        <dbReference type="ChEBI" id="CHEBI:43474"/>
        <dbReference type="ChEBI" id="CHEBI:456216"/>
        <dbReference type="EC" id="5.6.2.4"/>
    </reaction>
</comment>
<feature type="binding site" evidence="12">
    <location>
        <position position="463"/>
    </location>
    <ligand>
        <name>Zn(2+)</name>
        <dbReference type="ChEBI" id="CHEBI:29105"/>
        <label>2</label>
    </ligand>
</feature>
<dbReference type="SMART" id="SM00490">
    <property type="entry name" value="HELICc"/>
    <property type="match status" value="1"/>
</dbReference>
<evidence type="ECO:0000256" key="12">
    <source>
        <dbReference type="HAMAP-Rule" id="MF_00983"/>
    </source>
</evidence>
<dbReference type="Pfam" id="PF18074">
    <property type="entry name" value="PriA_C"/>
    <property type="match status" value="1"/>
</dbReference>
<dbReference type="GO" id="GO:0016887">
    <property type="term" value="F:ATP hydrolysis activity"/>
    <property type="evidence" value="ECO:0007669"/>
    <property type="project" value="RHEA"/>
</dbReference>
<evidence type="ECO:0000256" key="5">
    <source>
        <dbReference type="ARBA" id="ARBA00022801"/>
    </source>
</evidence>
<dbReference type="Gene3D" id="3.40.50.300">
    <property type="entry name" value="P-loop containing nucleotide triphosphate hydrolases"/>
    <property type="match status" value="2"/>
</dbReference>
<evidence type="ECO:0000256" key="9">
    <source>
        <dbReference type="ARBA" id="ARBA00023125"/>
    </source>
</evidence>
<feature type="binding site" evidence="12">
    <location>
        <position position="446"/>
    </location>
    <ligand>
        <name>Zn(2+)</name>
        <dbReference type="ChEBI" id="CHEBI:29105"/>
        <label>2</label>
    </ligand>
</feature>
<dbReference type="SMART" id="SM00487">
    <property type="entry name" value="DEXDc"/>
    <property type="match status" value="1"/>
</dbReference>
<dbReference type="EMBL" id="CP002690">
    <property type="protein sequence ID" value="AEE14828.1"/>
    <property type="molecule type" value="Genomic_DNA"/>
</dbReference>
<protein>
    <recommendedName>
        <fullName evidence="12">Replication restart protein PriA</fullName>
    </recommendedName>
    <alternativeName>
        <fullName evidence="12">ATP-dependent DNA helicase PriA</fullName>
        <ecNumber evidence="12">5.6.2.4</ecNumber>
    </alternativeName>
    <alternativeName>
        <fullName evidence="12">DNA 3'-5' helicase PriA</fullName>
    </alternativeName>
</protein>
<accession>M1E7Y5</accession>
<dbReference type="GO" id="GO:0006269">
    <property type="term" value="P:DNA replication, synthesis of primer"/>
    <property type="evidence" value="ECO:0007669"/>
    <property type="project" value="UniProtKB-KW"/>
</dbReference>
<dbReference type="InterPro" id="IPR041236">
    <property type="entry name" value="PriA_C"/>
</dbReference>
<comment type="similarity">
    <text evidence="12">Belongs to the helicase family. PriA subfamily.</text>
</comment>
<dbReference type="HOGENOM" id="CLU_013353_4_1_9"/>
<feature type="domain" description="Helicase C-terminal" evidence="14">
    <location>
        <begin position="471"/>
        <end position="630"/>
    </location>
</feature>
<dbReference type="PANTHER" id="PTHR30580:SF0">
    <property type="entry name" value="PRIMOSOMAL PROTEIN N"/>
    <property type="match status" value="1"/>
</dbReference>
<keyword evidence="2 12" id="KW-0235">DNA replication</keyword>
<dbReference type="InterPro" id="IPR001650">
    <property type="entry name" value="Helicase_C-like"/>
</dbReference>
<evidence type="ECO:0000313" key="15">
    <source>
        <dbReference type="EMBL" id="AEE14828.1"/>
    </source>
</evidence>
<dbReference type="Gene3D" id="3.40.1440.60">
    <property type="entry name" value="PriA, 3(prime) DNA-binding domain"/>
    <property type="match status" value="1"/>
</dbReference>
<comment type="catalytic activity">
    <reaction evidence="12">
        <text>Couples ATP hydrolysis with the unwinding of duplex DNA by translocating in the 3'-5' direction.</text>
        <dbReference type="EC" id="5.6.2.4"/>
    </reaction>
</comment>
<evidence type="ECO:0000256" key="4">
    <source>
        <dbReference type="ARBA" id="ARBA00022741"/>
    </source>
</evidence>
<feature type="binding site" evidence="12">
    <location>
        <position position="434"/>
    </location>
    <ligand>
        <name>Zn(2+)</name>
        <dbReference type="ChEBI" id="CHEBI:29105"/>
        <label>1</label>
    </ligand>
</feature>
<dbReference type="InterPro" id="IPR005259">
    <property type="entry name" value="PriA"/>
</dbReference>
<feature type="binding site" evidence="12">
    <location>
        <position position="443"/>
    </location>
    <ligand>
        <name>Zn(2+)</name>
        <dbReference type="ChEBI" id="CHEBI:29105"/>
        <label>2</label>
    </ligand>
</feature>
<evidence type="ECO:0000256" key="2">
    <source>
        <dbReference type="ARBA" id="ARBA00022705"/>
    </source>
</evidence>
<comment type="cofactor">
    <cofactor evidence="12">
        <name>Zn(2+)</name>
        <dbReference type="ChEBI" id="CHEBI:29105"/>
    </cofactor>
    <text evidence="12">Binds 2 zinc ions per subunit.</text>
</comment>
<feature type="binding site" evidence="12">
    <location>
        <position position="479"/>
    </location>
    <ligand>
        <name>Zn(2+)</name>
        <dbReference type="ChEBI" id="CHEBI:29105"/>
        <label>1</label>
    </ligand>
</feature>
<evidence type="ECO:0000256" key="7">
    <source>
        <dbReference type="ARBA" id="ARBA00022833"/>
    </source>
</evidence>
<reference evidence="15 16" key="1">
    <citation type="submission" date="2011-04" db="EMBL/GenBank/DDBJ databases">
        <title>The complete genome of Thermodesulfobium narugense DSM 14796.</title>
        <authorList>
            <consortium name="US DOE Joint Genome Institute (JGI-PGF)"/>
            <person name="Lucas S."/>
            <person name="Han J."/>
            <person name="Lapidus A."/>
            <person name="Bruce D."/>
            <person name="Goodwin L."/>
            <person name="Pitluck S."/>
            <person name="Peters L."/>
            <person name="Kyrpides N."/>
            <person name="Mavromatis K."/>
            <person name="Pagani I."/>
            <person name="Ivanova N."/>
            <person name="Ovchinnikova G."/>
            <person name="Zhang X."/>
            <person name="Saunders L."/>
            <person name="Detter J.C."/>
            <person name="Tapia R."/>
            <person name="Han C."/>
            <person name="Land M."/>
            <person name="Hauser L."/>
            <person name="Markowitz V."/>
            <person name="Cheng J.-F."/>
            <person name="Hugenholtz P."/>
            <person name="Woyke T."/>
            <person name="Wu D."/>
            <person name="Spring S."/>
            <person name="Schroeder M."/>
            <person name="Brambilla E."/>
            <person name="Klenk H.-P."/>
            <person name="Eisen J.A."/>
        </authorList>
    </citation>
    <scope>NUCLEOTIDE SEQUENCE [LARGE SCALE GENOMIC DNA]</scope>
    <source>
        <strain evidence="15 16">DSM 14796</strain>
    </source>
</reference>
<dbReference type="EC" id="5.6.2.4" evidence="12"/>
<organism evidence="15 16">
    <name type="scientific">Thermodesulfobium narugense DSM 14796</name>
    <dbReference type="NCBI Taxonomy" id="747365"/>
    <lineage>
        <taxon>Bacteria</taxon>
        <taxon>Pseudomonadati</taxon>
        <taxon>Thermodesulfobiota</taxon>
        <taxon>Thermodesulfobiia</taxon>
        <taxon>Thermodesulfobiales</taxon>
        <taxon>Thermodesulfobiaceae</taxon>
        <taxon>Thermodesulfobium</taxon>
    </lineage>
</organism>
<dbReference type="GO" id="GO:0006302">
    <property type="term" value="P:double-strand break repair"/>
    <property type="evidence" value="ECO:0007669"/>
    <property type="project" value="InterPro"/>
</dbReference>
<dbReference type="PROSITE" id="PS51192">
    <property type="entry name" value="HELICASE_ATP_BIND_1"/>
    <property type="match status" value="1"/>
</dbReference>
<evidence type="ECO:0000256" key="6">
    <source>
        <dbReference type="ARBA" id="ARBA00022806"/>
    </source>
</evidence>
<evidence type="ECO:0000259" key="14">
    <source>
        <dbReference type="PROSITE" id="PS51194"/>
    </source>
</evidence>
<dbReference type="SUPFAM" id="SSF52540">
    <property type="entry name" value="P-loop containing nucleoside triphosphate hydrolases"/>
    <property type="match status" value="1"/>
</dbReference>
<evidence type="ECO:0000256" key="11">
    <source>
        <dbReference type="ARBA" id="ARBA00048988"/>
    </source>
</evidence>
<evidence type="ECO:0000259" key="13">
    <source>
        <dbReference type="PROSITE" id="PS51192"/>
    </source>
</evidence>
<dbReference type="HAMAP" id="MF_00983">
    <property type="entry name" value="PriA"/>
    <property type="match status" value="1"/>
</dbReference>
<evidence type="ECO:0000256" key="3">
    <source>
        <dbReference type="ARBA" id="ARBA00022723"/>
    </source>
</evidence>
<dbReference type="eggNOG" id="COG1198">
    <property type="taxonomic scope" value="Bacteria"/>
</dbReference>
<keyword evidence="4 12" id="KW-0547">Nucleotide-binding</keyword>
<name>M1E7Y5_9BACT</name>
<feature type="binding site" evidence="12">
    <location>
        <position position="466"/>
    </location>
    <ligand>
        <name>Zn(2+)</name>
        <dbReference type="ChEBI" id="CHEBI:29105"/>
        <label>2</label>
    </ligand>
</feature>
<dbReference type="InterPro" id="IPR041222">
    <property type="entry name" value="PriA_3primeBD"/>
</dbReference>
<keyword evidence="16" id="KW-1185">Reference proteome</keyword>
<keyword evidence="10 12" id="KW-0413">Isomerase</keyword>
<sequence>MKKYIIDVQLPNINKRLSYYIKSEKDVESGSLVDVPVGEKNYLGIVESSKEVLGEENLSEFKFVNSIYEKKFFNDDLYRLYKFVCEYYFVSPSNALSLFPSFNIKLLSKNKVKISKKGQEVLECSLLIPDDLKFLLEQLNKREYDLSYIKGKYKDTFRYALSEKLIDIVSETTAKNDRANLDLCEDANEIKECKNLTILNDEQDKAFRYFRRHLNKYSELSLVGTTGSGKTEVYLKLIMEVLKNGKNTVLLLPEITLATHFVDILEKRFSSHVYVWHSQLGRSERNRLLSVIPNLTGKIFIGPRSLIFLPINDIGLIVVDEEQSENYKQDDFIRYDARILARKRAEYNNCPVLYVSATPSVDLGKRILNGEVFSYFLSKRFGDFSLPKINIVKKKSFYGSFSEEFINSLKEVKEKKEQAVVFVPRRGFYPFVSCADCGELVKCKNCDVPMCVHVINGKRVYVCHHCGYRLTTDPVCKKCSGLNFKQYGAGSQRIAEELKNLFPDANVARIDSDSVNTYSKLKAVLKDIADGKIDFLVGTQIITKGLNFPKINFVGIPFLEPLTSIPDFRSFEKLYQLLVQVTGRAGRYSVDGKVVIQASDEQVSIIRKYTTISYWDFLLEELELRKEMFCPPFSYEVIFRWNGKLTEVKDEAKKFREILKEIYILFDNRDIKVTGPKFCPILRLHGNYRMYSLIRFKDEATRKDFLEILLKRYSPKDKKIFIVDVDPLYYF</sequence>
<dbReference type="GO" id="GO:1990077">
    <property type="term" value="C:primosome complex"/>
    <property type="evidence" value="ECO:0007669"/>
    <property type="project" value="UniProtKB-UniRule"/>
</dbReference>
<dbReference type="AlphaFoldDB" id="M1E7Y5"/>
<dbReference type="Pfam" id="PF00271">
    <property type="entry name" value="Helicase_C"/>
    <property type="match status" value="1"/>
</dbReference>
<keyword evidence="9 12" id="KW-0238">DNA-binding</keyword>
<dbReference type="FunFam" id="3.40.50.300:FF:000489">
    <property type="entry name" value="Primosome assembly protein PriA"/>
    <property type="match status" value="1"/>
</dbReference>